<dbReference type="AlphaFoldDB" id="R9B4E8"/>
<evidence type="ECO:0000313" key="1">
    <source>
        <dbReference type="EMBL" id="EOR09303.1"/>
    </source>
</evidence>
<protein>
    <submittedName>
        <fullName evidence="1">Uncharacterized protein</fullName>
    </submittedName>
</protein>
<evidence type="ECO:0000313" key="2">
    <source>
        <dbReference type="Proteomes" id="UP000016201"/>
    </source>
</evidence>
<proteinExistence type="predicted"/>
<dbReference type="Proteomes" id="UP000016201">
    <property type="component" value="Unassembled WGS sequence"/>
</dbReference>
<dbReference type="EMBL" id="AQFM01000032">
    <property type="protein sequence ID" value="EOR09303.1"/>
    <property type="molecule type" value="Genomic_DNA"/>
</dbReference>
<accession>R9B4E8</accession>
<reference evidence="1 2" key="1">
    <citation type="submission" date="2013-03" db="EMBL/GenBank/DDBJ databases">
        <title>The Genome Sequence of Acinetobacter tandoii CIP 107469.</title>
        <authorList>
            <consortium name="The Broad Institute Genome Sequencing Platform"/>
            <consortium name="The Broad Institute Genome Sequencing Center for Infectious Disease"/>
            <person name="Cerqueira G."/>
            <person name="Feldgarden M."/>
            <person name="Courvalin P."/>
            <person name="Perichon B."/>
            <person name="Grillot-Courvalin C."/>
            <person name="Clermont D."/>
            <person name="Rocha E."/>
            <person name="Yoon E.-J."/>
            <person name="Nemec A."/>
            <person name="Walker B."/>
            <person name="Young S.K."/>
            <person name="Zeng Q."/>
            <person name="Gargeya S."/>
            <person name="Fitzgerald M."/>
            <person name="Haas B."/>
            <person name="Abouelleil A."/>
            <person name="Alvarado L."/>
            <person name="Arachchi H.M."/>
            <person name="Berlin A.M."/>
            <person name="Chapman S.B."/>
            <person name="Dewar J."/>
            <person name="Goldberg J."/>
            <person name="Griggs A."/>
            <person name="Gujja S."/>
            <person name="Hansen M."/>
            <person name="Howarth C."/>
            <person name="Imamovic A."/>
            <person name="Larimer J."/>
            <person name="McCowan C."/>
            <person name="Murphy C."/>
            <person name="Neiman D."/>
            <person name="Pearson M."/>
            <person name="Priest M."/>
            <person name="Roberts A."/>
            <person name="Saif S."/>
            <person name="Shea T."/>
            <person name="Sisk P."/>
            <person name="Sykes S."/>
            <person name="Wortman J."/>
            <person name="Nusbaum C."/>
            <person name="Birren B."/>
        </authorList>
    </citation>
    <scope>NUCLEOTIDE SEQUENCE [LARGE SCALE GENOMIC DNA]</scope>
    <source>
        <strain evidence="1 2">CIP 107469</strain>
    </source>
</reference>
<comment type="caution">
    <text evidence="1">The sequence shown here is derived from an EMBL/GenBank/DDBJ whole genome shotgun (WGS) entry which is preliminary data.</text>
</comment>
<sequence length="31" mass="3816">MTIVLHDQHHREHQLDKFDRKAENLHLTLHC</sequence>
<gene>
    <name evidence="1" type="ORF">I593_01011</name>
</gene>
<name>R9B4E8_9GAMM</name>
<keyword evidence="2" id="KW-1185">Reference proteome</keyword>
<organism evidence="1 2">
    <name type="scientific">Acinetobacter tandoii DSM 14970 = CIP 107469</name>
    <dbReference type="NCBI Taxonomy" id="1120927"/>
    <lineage>
        <taxon>Bacteria</taxon>
        <taxon>Pseudomonadati</taxon>
        <taxon>Pseudomonadota</taxon>
        <taxon>Gammaproteobacteria</taxon>
        <taxon>Moraxellales</taxon>
        <taxon>Moraxellaceae</taxon>
        <taxon>Acinetobacter</taxon>
    </lineage>
</organism>